<organism evidence="2 3">
    <name type="scientific">Linum trigynum</name>
    <dbReference type="NCBI Taxonomy" id="586398"/>
    <lineage>
        <taxon>Eukaryota</taxon>
        <taxon>Viridiplantae</taxon>
        <taxon>Streptophyta</taxon>
        <taxon>Embryophyta</taxon>
        <taxon>Tracheophyta</taxon>
        <taxon>Spermatophyta</taxon>
        <taxon>Magnoliopsida</taxon>
        <taxon>eudicotyledons</taxon>
        <taxon>Gunneridae</taxon>
        <taxon>Pentapetalae</taxon>
        <taxon>rosids</taxon>
        <taxon>fabids</taxon>
        <taxon>Malpighiales</taxon>
        <taxon>Linaceae</taxon>
        <taxon>Linum</taxon>
    </lineage>
</organism>
<keyword evidence="1" id="KW-0175">Coiled coil</keyword>
<evidence type="ECO:0000313" key="2">
    <source>
        <dbReference type="EMBL" id="CAL1388518.1"/>
    </source>
</evidence>
<feature type="coiled-coil region" evidence="1">
    <location>
        <begin position="27"/>
        <end position="65"/>
    </location>
</feature>
<gene>
    <name evidence="2" type="ORF">LTRI10_LOCUS29444</name>
</gene>
<proteinExistence type="predicted"/>
<dbReference type="AlphaFoldDB" id="A0AAV2ERA1"/>
<keyword evidence="3" id="KW-1185">Reference proteome</keyword>
<protein>
    <submittedName>
        <fullName evidence="2">Uncharacterized protein</fullName>
    </submittedName>
</protein>
<sequence length="67" mass="7466">MLWRGLGSEQAKVIHLQSQAVGAERCVSSIQKDCDEALARVEELTRKLNDNLSAEREKAQAKERASI</sequence>
<accession>A0AAV2ERA1</accession>
<dbReference type="EMBL" id="OZ034818">
    <property type="protein sequence ID" value="CAL1388518.1"/>
    <property type="molecule type" value="Genomic_DNA"/>
</dbReference>
<reference evidence="2 3" key="1">
    <citation type="submission" date="2024-04" db="EMBL/GenBank/DDBJ databases">
        <authorList>
            <person name="Fracassetti M."/>
        </authorList>
    </citation>
    <scope>NUCLEOTIDE SEQUENCE [LARGE SCALE GENOMIC DNA]</scope>
</reference>
<dbReference type="Proteomes" id="UP001497516">
    <property type="component" value="Chromosome 5"/>
</dbReference>
<name>A0AAV2ERA1_9ROSI</name>
<evidence type="ECO:0000313" key="3">
    <source>
        <dbReference type="Proteomes" id="UP001497516"/>
    </source>
</evidence>
<evidence type="ECO:0000256" key="1">
    <source>
        <dbReference type="SAM" id="Coils"/>
    </source>
</evidence>